<evidence type="ECO:0000313" key="2">
    <source>
        <dbReference type="EMBL" id="NJB70393.1"/>
    </source>
</evidence>
<dbReference type="AlphaFoldDB" id="A0A846QVT2"/>
<keyword evidence="1" id="KW-0812">Transmembrane</keyword>
<name>A0A846QVT2_9FLAO</name>
<organism evidence="2 3">
    <name type="scientific">Saonia flava</name>
    <dbReference type="NCBI Taxonomy" id="523696"/>
    <lineage>
        <taxon>Bacteria</taxon>
        <taxon>Pseudomonadati</taxon>
        <taxon>Bacteroidota</taxon>
        <taxon>Flavobacteriia</taxon>
        <taxon>Flavobacteriales</taxon>
        <taxon>Flavobacteriaceae</taxon>
        <taxon>Saonia</taxon>
    </lineage>
</organism>
<dbReference type="RefSeq" id="WP_167961170.1">
    <property type="nucleotide sequence ID" value="NZ_JAATJJ010000001.1"/>
</dbReference>
<reference evidence="2 3" key="1">
    <citation type="submission" date="2020-03" db="EMBL/GenBank/DDBJ databases">
        <title>Genomic Encyclopedia of Type Strains, Phase IV (KMG-IV): sequencing the most valuable type-strain genomes for metagenomic binning, comparative biology and taxonomic classification.</title>
        <authorList>
            <person name="Goeker M."/>
        </authorList>
    </citation>
    <scope>NUCLEOTIDE SEQUENCE [LARGE SCALE GENOMIC DNA]</scope>
    <source>
        <strain evidence="2 3">DSM 29762</strain>
    </source>
</reference>
<feature type="transmembrane region" description="Helical" evidence="1">
    <location>
        <begin position="64"/>
        <end position="90"/>
    </location>
</feature>
<feature type="transmembrane region" description="Helical" evidence="1">
    <location>
        <begin position="30"/>
        <end position="52"/>
    </location>
</feature>
<comment type="caution">
    <text evidence="2">The sequence shown here is derived from an EMBL/GenBank/DDBJ whole genome shotgun (WGS) entry which is preliminary data.</text>
</comment>
<evidence type="ECO:0000313" key="3">
    <source>
        <dbReference type="Proteomes" id="UP000590442"/>
    </source>
</evidence>
<proteinExistence type="predicted"/>
<accession>A0A846QVT2</accession>
<keyword evidence="1" id="KW-0472">Membrane</keyword>
<protein>
    <submittedName>
        <fullName evidence="2">Cell shape-determining protein MreD</fullName>
    </submittedName>
</protein>
<gene>
    <name evidence="2" type="ORF">GGR42_000855</name>
</gene>
<dbReference type="Proteomes" id="UP000590442">
    <property type="component" value="Unassembled WGS sequence"/>
</dbReference>
<evidence type="ECO:0000256" key="1">
    <source>
        <dbReference type="SAM" id="Phobius"/>
    </source>
</evidence>
<dbReference type="EMBL" id="JAATJJ010000001">
    <property type="protein sequence ID" value="NJB70393.1"/>
    <property type="molecule type" value="Genomic_DNA"/>
</dbReference>
<sequence length="98" mass="11265">MARRLYTILIVISLGLGYYLYSIRETHSKIFLIVLSGIIFTFLSMGIHGLIAHSLNPKTKEGSILLYPLLMGALWAFLFFLFVFFILPIFCPDFLIQM</sequence>
<keyword evidence="1" id="KW-1133">Transmembrane helix</keyword>
<keyword evidence="3" id="KW-1185">Reference proteome</keyword>
<feature type="transmembrane region" description="Helical" evidence="1">
    <location>
        <begin position="6"/>
        <end position="23"/>
    </location>
</feature>